<keyword evidence="2" id="KW-1185">Reference proteome</keyword>
<dbReference type="NCBIfam" id="TIGR01509">
    <property type="entry name" value="HAD-SF-IA-v3"/>
    <property type="match status" value="1"/>
</dbReference>
<dbReference type="GO" id="GO:0005829">
    <property type="term" value="C:cytosol"/>
    <property type="evidence" value="ECO:0007669"/>
    <property type="project" value="TreeGrafter"/>
</dbReference>
<reference evidence="1 2" key="1">
    <citation type="submission" date="2017-07" db="EMBL/GenBank/DDBJ databases">
        <title>Tetzosporium hominis gen.nov. sp.nov.</title>
        <authorList>
            <person name="Tetz G."/>
            <person name="Tetz V."/>
        </authorList>
    </citation>
    <scope>NUCLEOTIDE SEQUENCE [LARGE SCALE GENOMIC DNA]</scope>
    <source>
        <strain evidence="1 2">VT-49</strain>
    </source>
</reference>
<dbReference type="InterPro" id="IPR036412">
    <property type="entry name" value="HAD-like_sf"/>
</dbReference>
<dbReference type="CDD" id="cd02616">
    <property type="entry name" value="HAD_PPase"/>
    <property type="match status" value="1"/>
</dbReference>
<sequence>MTQHIQAVLFDLDGTLIDTNELIIQTFQTVLDERFPGKYSRETILPFLGPPLYETFQQVDPTQVDDLIEAYRKWNMENHDAMVQAFPGVVETLEHLHARGIKLAIVSTKRNEMIERALNLMNVRQYFTAVIGLDDVKNAKPDPEPVQLALSKLEVKPEHALMVGDNFHDIVAARAAGVDSVAVAWSIKGLDYLMAFEPVYAIHDMSELVNITFGEEA</sequence>
<dbReference type="PRINTS" id="PR00413">
    <property type="entry name" value="HADHALOGNASE"/>
</dbReference>
<dbReference type="SFLD" id="SFLDG01135">
    <property type="entry name" value="C1.5.6:_HAD__Beta-PGM__Phospha"/>
    <property type="match status" value="1"/>
</dbReference>
<dbReference type="InterPro" id="IPR023214">
    <property type="entry name" value="HAD_sf"/>
</dbReference>
<accession>A0A264W3Z8</accession>
<dbReference type="NCBIfam" id="NF009804">
    <property type="entry name" value="PRK13288.1"/>
    <property type="match status" value="1"/>
</dbReference>
<dbReference type="GO" id="GO:0008967">
    <property type="term" value="F:phosphoglycolate phosphatase activity"/>
    <property type="evidence" value="ECO:0007669"/>
    <property type="project" value="TreeGrafter"/>
</dbReference>
<organism evidence="1 2">
    <name type="scientific">Tetzosporium hominis</name>
    <dbReference type="NCBI Taxonomy" id="2020506"/>
    <lineage>
        <taxon>Bacteria</taxon>
        <taxon>Bacillati</taxon>
        <taxon>Bacillota</taxon>
        <taxon>Bacilli</taxon>
        <taxon>Bacillales</taxon>
        <taxon>Caryophanaceae</taxon>
        <taxon>Tetzosporium</taxon>
    </lineage>
</organism>
<dbReference type="InterPro" id="IPR050155">
    <property type="entry name" value="HAD-like_hydrolase_sf"/>
</dbReference>
<dbReference type="InterPro" id="IPR041492">
    <property type="entry name" value="HAD_2"/>
</dbReference>
<dbReference type="PANTHER" id="PTHR43434:SF26">
    <property type="entry name" value="PYROPHOSPHATASE PPAX"/>
    <property type="match status" value="1"/>
</dbReference>
<dbReference type="InterPro" id="IPR006439">
    <property type="entry name" value="HAD-SF_hydro_IA"/>
</dbReference>
<dbReference type="SFLD" id="SFLDG01129">
    <property type="entry name" value="C1.5:_HAD__Beta-PGM__Phosphata"/>
    <property type="match status" value="1"/>
</dbReference>
<dbReference type="SFLD" id="SFLDS00003">
    <property type="entry name" value="Haloacid_Dehalogenase"/>
    <property type="match status" value="1"/>
</dbReference>
<gene>
    <name evidence="1" type="ORF">CF394_05870</name>
</gene>
<dbReference type="OrthoDB" id="9807630at2"/>
<protein>
    <submittedName>
        <fullName evidence="1">Pyrophosphatase PpaX</fullName>
    </submittedName>
</protein>
<dbReference type="AlphaFoldDB" id="A0A264W3Z8"/>
<dbReference type="Pfam" id="PF13419">
    <property type="entry name" value="HAD_2"/>
    <property type="match status" value="1"/>
</dbReference>
<name>A0A264W3Z8_9BACL</name>
<dbReference type="FunFam" id="3.40.50.1000:FF:000022">
    <property type="entry name" value="Phosphoglycolate phosphatase"/>
    <property type="match status" value="1"/>
</dbReference>
<evidence type="ECO:0000313" key="1">
    <source>
        <dbReference type="EMBL" id="OZS78285.1"/>
    </source>
</evidence>
<proteinExistence type="predicted"/>
<dbReference type="InterPro" id="IPR023198">
    <property type="entry name" value="PGP-like_dom2"/>
</dbReference>
<dbReference type="Proteomes" id="UP000217065">
    <property type="component" value="Unassembled WGS sequence"/>
</dbReference>
<dbReference type="GO" id="GO:0006281">
    <property type="term" value="P:DNA repair"/>
    <property type="evidence" value="ECO:0007669"/>
    <property type="project" value="TreeGrafter"/>
</dbReference>
<dbReference type="Gene3D" id="3.40.50.1000">
    <property type="entry name" value="HAD superfamily/HAD-like"/>
    <property type="match status" value="1"/>
</dbReference>
<evidence type="ECO:0000313" key="2">
    <source>
        <dbReference type="Proteomes" id="UP000217065"/>
    </source>
</evidence>
<dbReference type="PANTHER" id="PTHR43434">
    <property type="entry name" value="PHOSPHOGLYCOLATE PHOSPHATASE"/>
    <property type="match status" value="1"/>
</dbReference>
<dbReference type="RefSeq" id="WP_094942305.1">
    <property type="nucleotide sequence ID" value="NZ_NOKQ01000196.1"/>
</dbReference>
<comment type="caution">
    <text evidence="1">The sequence shown here is derived from an EMBL/GenBank/DDBJ whole genome shotgun (WGS) entry which is preliminary data.</text>
</comment>
<dbReference type="EMBL" id="NOKQ01000196">
    <property type="protein sequence ID" value="OZS78285.1"/>
    <property type="molecule type" value="Genomic_DNA"/>
</dbReference>
<dbReference type="NCBIfam" id="TIGR01549">
    <property type="entry name" value="HAD-SF-IA-v1"/>
    <property type="match status" value="1"/>
</dbReference>
<dbReference type="SUPFAM" id="SSF56784">
    <property type="entry name" value="HAD-like"/>
    <property type="match status" value="1"/>
</dbReference>
<dbReference type="Gene3D" id="1.10.150.240">
    <property type="entry name" value="Putative phosphatase, domain 2"/>
    <property type="match status" value="1"/>
</dbReference>